<dbReference type="Proteomes" id="UP000053660">
    <property type="component" value="Unassembled WGS sequence"/>
</dbReference>
<protein>
    <submittedName>
        <fullName evidence="1">Uncharacterized protein</fullName>
    </submittedName>
</protein>
<name>A0A0B1SW74_OESDE</name>
<gene>
    <name evidence="1" type="ORF">OESDEN_10983</name>
</gene>
<accession>A0A0B1SW74</accession>
<dbReference type="EMBL" id="KN554561">
    <property type="protein sequence ID" value="KHJ89199.1"/>
    <property type="molecule type" value="Genomic_DNA"/>
</dbReference>
<dbReference type="AlphaFoldDB" id="A0A0B1SW74"/>
<dbReference type="OrthoDB" id="10495349at2759"/>
<dbReference type="Gene3D" id="1.10.510.10">
    <property type="entry name" value="Transferase(Phosphotransferase) domain 1"/>
    <property type="match status" value="1"/>
</dbReference>
<proteinExistence type="predicted"/>
<sequence>MEGMLSELDNILTMIDDMGFFDRPRYDVFHVLIDQAAEELGFTLHEPFDWQKNARNMRKAQFVGELGESNLASMRMEEEEEESKSVDTHLWTLKLNINLKHLLIMLIVVILQ</sequence>
<evidence type="ECO:0000313" key="2">
    <source>
        <dbReference type="Proteomes" id="UP000053660"/>
    </source>
</evidence>
<organism evidence="1 2">
    <name type="scientific">Oesophagostomum dentatum</name>
    <name type="common">Nodular worm</name>
    <dbReference type="NCBI Taxonomy" id="61180"/>
    <lineage>
        <taxon>Eukaryota</taxon>
        <taxon>Metazoa</taxon>
        <taxon>Ecdysozoa</taxon>
        <taxon>Nematoda</taxon>
        <taxon>Chromadorea</taxon>
        <taxon>Rhabditida</taxon>
        <taxon>Rhabditina</taxon>
        <taxon>Rhabditomorpha</taxon>
        <taxon>Strongyloidea</taxon>
        <taxon>Strongylidae</taxon>
        <taxon>Oesophagostomum</taxon>
    </lineage>
</organism>
<evidence type="ECO:0000313" key="1">
    <source>
        <dbReference type="EMBL" id="KHJ89199.1"/>
    </source>
</evidence>
<keyword evidence="2" id="KW-1185">Reference proteome</keyword>
<reference evidence="1 2" key="1">
    <citation type="submission" date="2014-03" db="EMBL/GenBank/DDBJ databases">
        <title>Draft genome of the hookworm Oesophagostomum dentatum.</title>
        <authorList>
            <person name="Mitreva M."/>
        </authorList>
    </citation>
    <scope>NUCLEOTIDE SEQUENCE [LARGE SCALE GENOMIC DNA]</scope>
    <source>
        <strain evidence="1 2">OD-Hann</strain>
    </source>
</reference>